<accession>A0A388KG31</accession>
<sequence length="166" mass="18469">MAAESDVKRKIKEEIGKRADPTMMSREEMKVVGAEPSPPGEHPGVFMHQRQRLRKLFAGELAPIFPMFAMVGMAIGLGIYTVFHVTRKSPQVIVSKEKRHSLPEIVEPKETEALAAQYQEDSVFRGVAKAESWRQLVEKLFGRPGDLPGDAKEAMSKGVRKPAEDA</sequence>
<name>A0A388KG31_CHABU</name>
<dbReference type="PANTHER" id="PTHR33919:SF11">
    <property type="entry name" value="EXPRESSED PROTEIN"/>
    <property type="match status" value="1"/>
</dbReference>
<feature type="compositionally biased region" description="Basic and acidic residues" evidence="1">
    <location>
        <begin position="149"/>
        <end position="166"/>
    </location>
</feature>
<keyword evidence="2" id="KW-0472">Membrane</keyword>
<dbReference type="InterPro" id="IPR010530">
    <property type="entry name" value="B12D"/>
</dbReference>
<protein>
    <submittedName>
        <fullName evidence="3">Uncharacterized protein</fullName>
    </submittedName>
</protein>
<feature type="transmembrane region" description="Helical" evidence="2">
    <location>
        <begin position="56"/>
        <end position="83"/>
    </location>
</feature>
<evidence type="ECO:0000313" key="3">
    <source>
        <dbReference type="EMBL" id="GBG68933.1"/>
    </source>
</evidence>
<keyword evidence="4" id="KW-1185">Reference proteome</keyword>
<dbReference type="OrthoDB" id="2013913at2759"/>
<dbReference type="EMBL" id="BFEA01000107">
    <property type="protein sequence ID" value="GBG68933.1"/>
    <property type="molecule type" value="Genomic_DNA"/>
</dbReference>
<dbReference type="OMA" id="GANADTH"/>
<evidence type="ECO:0000313" key="4">
    <source>
        <dbReference type="Proteomes" id="UP000265515"/>
    </source>
</evidence>
<feature type="region of interest" description="Disordered" evidence="1">
    <location>
        <begin position="142"/>
        <end position="166"/>
    </location>
</feature>
<organism evidence="3 4">
    <name type="scientific">Chara braunii</name>
    <name type="common">Braun's stonewort</name>
    <dbReference type="NCBI Taxonomy" id="69332"/>
    <lineage>
        <taxon>Eukaryota</taxon>
        <taxon>Viridiplantae</taxon>
        <taxon>Streptophyta</taxon>
        <taxon>Charophyceae</taxon>
        <taxon>Charales</taxon>
        <taxon>Characeae</taxon>
        <taxon>Chara</taxon>
    </lineage>
</organism>
<evidence type="ECO:0000256" key="1">
    <source>
        <dbReference type="SAM" id="MobiDB-lite"/>
    </source>
</evidence>
<keyword evidence="2" id="KW-1133">Transmembrane helix</keyword>
<gene>
    <name evidence="3" type="ORF">CBR_g3632</name>
</gene>
<reference evidence="3 4" key="1">
    <citation type="journal article" date="2018" name="Cell">
        <title>The Chara Genome: Secondary Complexity and Implications for Plant Terrestrialization.</title>
        <authorList>
            <person name="Nishiyama T."/>
            <person name="Sakayama H."/>
            <person name="Vries J.D."/>
            <person name="Buschmann H."/>
            <person name="Saint-Marcoux D."/>
            <person name="Ullrich K.K."/>
            <person name="Haas F.B."/>
            <person name="Vanderstraeten L."/>
            <person name="Becker D."/>
            <person name="Lang D."/>
            <person name="Vosolsobe S."/>
            <person name="Rombauts S."/>
            <person name="Wilhelmsson P.K.I."/>
            <person name="Janitza P."/>
            <person name="Kern R."/>
            <person name="Heyl A."/>
            <person name="Rumpler F."/>
            <person name="Villalobos L.I.A.C."/>
            <person name="Clay J.M."/>
            <person name="Skokan R."/>
            <person name="Toyoda A."/>
            <person name="Suzuki Y."/>
            <person name="Kagoshima H."/>
            <person name="Schijlen E."/>
            <person name="Tajeshwar N."/>
            <person name="Catarino B."/>
            <person name="Hetherington A.J."/>
            <person name="Saltykova A."/>
            <person name="Bonnot C."/>
            <person name="Breuninger H."/>
            <person name="Symeonidi A."/>
            <person name="Radhakrishnan G.V."/>
            <person name="Van Nieuwerburgh F."/>
            <person name="Deforce D."/>
            <person name="Chang C."/>
            <person name="Karol K.G."/>
            <person name="Hedrich R."/>
            <person name="Ulvskov P."/>
            <person name="Glockner G."/>
            <person name="Delwiche C.F."/>
            <person name="Petrasek J."/>
            <person name="Van de Peer Y."/>
            <person name="Friml J."/>
            <person name="Beilby M."/>
            <person name="Dolan L."/>
            <person name="Kohara Y."/>
            <person name="Sugano S."/>
            <person name="Fujiyama A."/>
            <person name="Delaux P.-M."/>
            <person name="Quint M."/>
            <person name="TheiBen G."/>
            <person name="Hagemann M."/>
            <person name="Harholt J."/>
            <person name="Dunand C."/>
            <person name="Zachgo S."/>
            <person name="Langdale J."/>
            <person name="Maumus F."/>
            <person name="Straeten D.V.D."/>
            <person name="Gould S.B."/>
            <person name="Rensing S.A."/>
        </authorList>
    </citation>
    <scope>NUCLEOTIDE SEQUENCE [LARGE SCALE GENOMIC DNA]</scope>
    <source>
        <strain evidence="3 4">S276</strain>
    </source>
</reference>
<keyword evidence="2" id="KW-0812">Transmembrane</keyword>
<proteinExistence type="predicted"/>
<comment type="caution">
    <text evidence="3">The sequence shown here is derived from an EMBL/GenBank/DDBJ whole genome shotgun (WGS) entry which is preliminary data.</text>
</comment>
<feature type="region of interest" description="Disordered" evidence="1">
    <location>
        <begin position="1"/>
        <end position="25"/>
    </location>
</feature>
<dbReference type="PANTHER" id="PTHR33919">
    <property type="entry name" value="OS09G0127700 PROTEIN"/>
    <property type="match status" value="1"/>
</dbReference>
<dbReference type="Proteomes" id="UP000265515">
    <property type="component" value="Unassembled WGS sequence"/>
</dbReference>
<dbReference type="Gramene" id="GBG68933">
    <property type="protein sequence ID" value="GBG68933"/>
    <property type="gene ID" value="CBR_g3632"/>
</dbReference>
<dbReference type="Pfam" id="PF06522">
    <property type="entry name" value="B12D"/>
    <property type="match status" value="1"/>
</dbReference>
<evidence type="ECO:0000256" key="2">
    <source>
        <dbReference type="SAM" id="Phobius"/>
    </source>
</evidence>
<dbReference type="AlphaFoldDB" id="A0A388KG31"/>